<feature type="domain" description="Response regulatory" evidence="7">
    <location>
        <begin position="7"/>
        <end position="123"/>
    </location>
</feature>
<reference evidence="8 9" key="1">
    <citation type="submission" date="2018-06" db="EMBL/GenBank/DDBJ databases">
        <title>Genomic Encyclopedia of Type Strains, Phase III (KMG-III): the genomes of soil and plant-associated and newly described type strains.</title>
        <authorList>
            <person name="Whitman W."/>
        </authorList>
    </citation>
    <scope>NUCLEOTIDE SEQUENCE [LARGE SCALE GENOMIC DNA]</scope>
    <source>
        <strain evidence="8 9">CGMCC 1.12504</strain>
    </source>
</reference>
<dbReference type="InterPro" id="IPR018062">
    <property type="entry name" value="HTH_AraC-typ_CS"/>
</dbReference>
<dbReference type="AlphaFoldDB" id="A0A328WTT0"/>
<keyword evidence="9" id="KW-1185">Reference proteome</keyword>
<keyword evidence="4" id="KW-0804">Transcription</keyword>
<dbReference type="SMART" id="SM00448">
    <property type="entry name" value="REC"/>
    <property type="match status" value="1"/>
</dbReference>
<dbReference type="RefSeq" id="WP_112086528.1">
    <property type="nucleotide sequence ID" value="NZ_QLSV01000010.1"/>
</dbReference>
<comment type="caution">
    <text evidence="8">The sequence shown here is derived from an EMBL/GenBank/DDBJ whole genome shotgun (WGS) entry which is preliminary data.</text>
</comment>
<dbReference type="Pfam" id="PF12833">
    <property type="entry name" value="HTH_18"/>
    <property type="match status" value="1"/>
</dbReference>
<dbReference type="InterPro" id="IPR018060">
    <property type="entry name" value="HTH_AraC"/>
</dbReference>
<evidence type="ECO:0000313" key="8">
    <source>
        <dbReference type="EMBL" id="RAR47254.1"/>
    </source>
</evidence>
<evidence type="ECO:0000259" key="7">
    <source>
        <dbReference type="PROSITE" id="PS50110"/>
    </source>
</evidence>
<dbReference type="SUPFAM" id="SSF52172">
    <property type="entry name" value="CheY-like"/>
    <property type="match status" value="1"/>
</dbReference>
<feature type="domain" description="HTH araC/xylS-type" evidence="6">
    <location>
        <begin position="151"/>
        <end position="249"/>
    </location>
</feature>
<proteinExistence type="predicted"/>
<dbReference type="PANTHER" id="PTHR44591">
    <property type="entry name" value="STRESS RESPONSE REGULATOR PROTEIN 1"/>
    <property type="match status" value="1"/>
</dbReference>
<dbReference type="GO" id="GO:0043565">
    <property type="term" value="F:sequence-specific DNA binding"/>
    <property type="evidence" value="ECO:0007669"/>
    <property type="project" value="InterPro"/>
</dbReference>
<dbReference type="Gene3D" id="1.10.10.60">
    <property type="entry name" value="Homeodomain-like"/>
    <property type="match status" value="2"/>
</dbReference>
<gene>
    <name evidence="8" type="ORF">B0I10_11047</name>
</gene>
<dbReference type="GO" id="GO:0000160">
    <property type="term" value="P:phosphorelay signal transduction system"/>
    <property type="evidence" value="ECO:0007669"/>
    <property type="project" value="InterPro"/>
</dbReference>
<dbReference type="EMBL" id="QLSV01000010">
    <property type="protein sequence ID" value="RAR47254.1"/>
    <property type="molecule type" value="Genomic_DNA"/>
</dbReference>
<organism evidence="8 9">
    <name type="scientific">Flavobacterium lacus</name>
    <dbReference type="NCBI Taxonomy" id="1353778"/>
    <lineage>
        <taxon>Bacteria</taxon>
        <taxon>Pseudomonadati</taxon>
        <taxon>Bacteroidota</taxon>
        <taxon>Flavobacteriia</taxon>
        <taxon>Flavobacteriales</taxon>
        <taxon>Flavobacteriaceae</taxon>
        <taxon>Flavobacterium</taxon>
    </lineage>
</organism>
<protein>
    <submittedName>
        <fullName evidence="8">Helix-turn-helix protein</fullName>
    </submittedName>
</protein>
<dbReference type="PANTHER" id="PTHR44591:SF3">
    <property type="entry name" value="RESPONSE REGULATORY DOMAIN-CONTAINING PROTEIN"/>
    <property type="match status" value="1"/>
</dbReference>
<evidence type="ECO:0000256" key="4">
    <source>
        <dbReference type="ARBA" id="ARBA00023163"/>
    </source>
</evidence>
<evidence type="ECO:0000313" key="9">
    <source>
        <dbReference type="Proteomes" id="UP000249518"/>
    </source>
</evidence>
<keyword evidence="1 5" id="KW-0597">Phosphoprotein</keyword>
<dbReference type="GO" id="GO:0003700">
    <property type="term" value="F:DNA-binding transcription factor activity"/>
    <property type="evidence" value="ECO:0007669"/>
    <property type="project" value="InterPro"/>
</dbReference>
<keyword evidence="3" id="KW-0238">DNA-binding</keyword>
<dbReference type="InterPro" id="IPR001789">
    <property type="entry name" value="Sig_transdc_resp-reg_receiver"/>
</dbReference>
<dbReference type="Pfam" id="PF00072">
    <property type="entry name" value="Response_reg"/>
    <property type="match status" value="1"/>
</dbReference>
<dbReference type="PROSITE" id="PS01124">
    <property type="entry name" value="HTH_ARAC_FAMILY_2"/>
    <property type="match status" value="1"/>
</dbReference>
<keyword evidence="2" id="KW-0805">Transcription regulation</keyword>
<dbReference type="SMART" id="SM00342">
    <property type="entry name" value="HTH_ARAC"/>
    <property type="match status" value="1"/>
</dbReference>
<dbReference type="CDD" id="cd00156">
    <property type="entry name" value="REC"/>
    <property type="match status" value="1"/>
</dbReference>
<dbReference type="Gene3D" id="3.40.50.2300">
    <property type="match status" value="1"/>
</dbReference>
<sequence>MQSENYSILLIEDDLSLGQTLLDLFKSERYNVKWCKSGHEAMHYLENSVVDAIVCDLMMPGMSGEEFFLRIRKISKYDKIPFIVITANAAYDTKIRQLENGVNGYLTKPFKFQELVLKVKNIIDHSIRLTKTNDKLSPHINEKFLKKNFFKSLHAILEKNINSTIEIDEIAKELFVSKSTVFKRIKAAKDCSTSQYIREFKIRYAIRLIEEGETNVQFLADSLGFNSLSYFSICFKKYTKVSPKKYIKSISNNP</sequence>
<dbReference type="PROSITE" id="PS00041">
    <property type="entry name" value="HTH_ARAC_FAMILY_1"/>
    <property type="match status" value="1"/>
</dbReference>
<evidence type="ECO:0000256" key="5">
    <source>
        <dbReference type="PROSITE-ProRule" id="PRU00169"/>
    </source>
</evidence>
<dbReference type="PROSITE" id="PS50110">
    <property type="entry name" value="RESPONSE_REGULATORY"/>
    <property type="match status" value="1"/>
</dbReference>
<name>A0A328WTT0_9FLAO</name>
<dbReference type="SUPFAM" id="SSF46689">
    <property type="entry name" value="Homeodomain-like"/>
    <property type="match status" value="1"/>
</dbReference>
<evidence type="ECO:0000256" key="2">
    <source>
        <dbReference type="ARBA" id="ARBA00023015"/>
    </source>
</evidence>
<dbReference type="Proteomes" id="UP000249518">
    <property type="component" value="Unassembled WGS sequence"/>
</dbReference>
<evidence type="ECO:0000256" key="1">
    <source>
        <dbReference type="ARBA" id="ARBA00022553"/>
    </source>
</evidence>
<feature type="modified residue" description="4-aspartylphosphate" evidence="5">
    <location>
        <position position="56"/>
    </location>
</feature>
<dbReference type="OrthoDB" id="358279at2"/>
<dbReference type="InterPro" id="IPR050595">
    <property type="entry name" value="Bact_response_regulator"/>
</dbReference>
<evidence type="ECO:0000256" key="3">
    <source>
        <dbReference type="ARBA" id="ARBA00023125"/>
    </source>
</evidence>
<dbReference type="InterPro" id="IPR009057">
    <property type="entry name" value="Homeodomain-like_sf"/>
</dbReference>
<evidence type="ECO:0000259" key="6">
    <source>
        <dbReference type="PROSITE" id="PS01124"/>
    </source>
</evidence>
<accession>A0A328WTT0</accession>
<dbReference type="InterPro" id="IPR011006">
    <property type="entry name" value="CheY-like_superfamily"/>
</dbReference>